<name>A0AAE4ALQ7_9FIRM</name>
<evidence type="ECO:0000313" key="8">
    <source>
        <dbReference type="Proteomes" id="UP001241537"/>
    </source>
</evidence>
<feature type="region of interest" description="Disordered" evidence="5">
    <location>
        <begin position="253"/>
        <end position="291"/>
    </location>
</feature>
<keyword evidence="4 7" id="KW-0067">ATP-binding</keyword>
<keyword evidence="8" id="KW-1185">Reference proteome</keyword>
<dbReference type="GO" id="GO:0016020">
    <property type="term" value="C:membrane"/>
    <property type="evidence" value="ECO:0007669"/>
    <property type="project" value="InterPro"/>
</dbReference>
<dbReference type="GO" id="GO:0016887">
    <property type="term" value="F:ATP hydrolysis activity"/>
    <property type="evidence" value="ECO:0007669"/>
    <property type="project" value="InterPro"/>
</dbReference>
<accession>A0AAE4ALQ7</accession>
<feature type="domain" description="ABC transporter" evidence="6">
    <location>
        <begin position="7"/>
        <end position="248"/>
    </location>
</feature>
<dbReference type="Gene3D" id="3.40.50.300">
    <property type="entry name" value="P-loop containing nucleotide triphosphate hydrolases"/>
    <property type="match status" value="1"/>
</dbReference>
<evidence type="ECO:0000256" key="1">
    <source>
        <dbReference type="ARBA" id="ARBA00005417"/>
    </source>
</evidence>
<dbReference type="InterPro" id="IPR017871">
    <property type="entry name" value="ABC_transporter-like_CS"/>
</dbReference>
<dbReference type="InterPro" id="IPR003593">
    <property type="entry name" value="AAA+_ATPase"/>
</dbReference>
<dbReference type="InterPro" id="IPR050683">
    <property type="entry name" value="Bact_Polysacc_Export_ATP-bd"/>
</dbReference>
<proteinExistence type="inferred from homology"/>
<dbReference type="Pfam" id="PF14524">
    <property type="entry name" value="Wzt_C"/>
    <property type="match status" value="1"/>
</dbReference>
<dbReference type="Pfam" id="PF00005">
    <property type="entry name" value="ABC_tran"/>
    <property type="match status" value="1"/>
</dbReference>
<evidence type="ECO:0000256" key="3">
    <source>
        <dbReference type="ARBA" id="ARBA00022741"/>
    </source>
</evidence>
<protein>
    <submittedName>
        <fullName evidence="7">Teichoic acid transport system ATP-binding protein</fullName>
    </submittedName>
</protein>
<dbReference type="PROSITE" id="PS00211">
    <property type="entry name" value="ABC_TRANSPORTER_1"/>
    <property type="match status" value="1"/>
</dbReference>
<dbReference type="GO" id="GO:0140359">
    <property type="term" value="F:ABC-type transporter activity"/>
    <property type="evidence" value="ECO:0007669"/>
    <property type="project" value="InterPro"/>
</dbReference>
<dbReference type="AlphaFoldDB" id="A0AAE4ALQ7"/>
<organism evidence="7 8">
    <name type="scientific">Moryella indoligenes</name>
    <dbReference type="NCBI Taxonomy" id="371674"/>
    <lineage>
        <taxon>Bacteria</taxon>
        <taxon>Bacillati</taxon>
        <taxon>Bacillota</taxon>
        <taxon>Clostridia</taxon>
        <taxon>Lachnospirales</taxon>
        <taxon>Lachnospiraceae</taxon>
        <taxon>Moryella</taxon>
    </lineage>
</organism>
<keyword evidence="3" id="KW-0547">Nucleotide-binding</keyword>
<dbReference type="InterPro" id="IPR015860">
    <property type="entry name" value="ABC_transpr_TagH-like"/>
</dbReference>
<dbReference type="CDD" id="cd03220">
    <property type="entry name" value="ABC_KpsT_Wzt"/>
    <property type="match status" value="1"/>
</dbReference>
<dbReference type="InterPro" id="IPR029439">
    <property type="entry name" value="Wzt_C"/>
</dbReference>
<dbReference type="CDD" id="cd10147">
    <property type="entry name" value="Wzt_C-like"/>
    <property type="match status" value="1"/>
</dbReference>
<dbReference type="PANTHER" id="PTHR46743:SF2">
    <property type="entry name" value="TEICHOIC ACIDS EXPORT ATP-BINDING PROTEIN TAGH"/>
    <property type="match status" value="1"/>
</dbReference>
<evidence type="ECO:0000256" key="4">
    <source>
        <dbReference type="ARBA" id="ARBA00022840"/>
    </source>
</evidence>
<dbReference type="PANTHER" id="PTHR46743">
    <property type="entry name" value="TEICHOIC ACIDS EXPORT ATP-BINDING PROTEIN TAGH"/>
    <property type="match status" value="1"/>
</dbReference>
<gene>
    <name evidence="7" type="ORF">J2S20_001485</name>
</gene>
<dbReference type="EMBL" id="JAUSTO010000008">
    <property type="protein sequence ID" value="MDQ0152787.1"/>
    <property type="molecule type" value="Genomic_DNA"/>
</dbReference>
<dbReference type="Proteomes" id="UP001241537">
    <property type="component" value="Unassembled WGS sequence"/>
</dbReference>
<evidence type="ECO:0000256" key="5">
    <source>
        <dbReference type="SAM" id="MobiDB-lite"/>
    </source>
</evidence>
<evidence type="ECO:0000256" key="2">
    <source>
        <dbReference type="ARBA" id="ARBA00022448"/>
    </source>
</evidence>
<keyword evidence="2" id="KW-0813">Transport</keyword>
<dbReference type="InterPro" id="IPR003439">
    <property type="entry name" value="ABC_transporter-like_ATP-bd"/>
</dbReference>
<evidence type="ECO:0000259" key="6">
    <source>
        <dbReference type="PROSITE" id="PS50893"/>
    </source>
</evidence>
<dbReference type="InterPro" id="IPR027417">
    <property type="entry name" value="P-loop_NTPase"/>
</dbReference>
<evidence type="ECO:0000313" key="7">
    <source>
        <dbReference type="EMBL" id="MDQ0152787.1"/>
    </source>
</evidence>
<comment type="similarity">
    <text evidence="1">Belongs to the ABC transporter superfamily.</text>
</comment>
<dbReference type="SMART" id="SM00382">
    <property type="entry name" value="AAA"/>
    <property type="match status" value="1"/>
</dbReference>
<dbReference type="RefSeq" id="WP_106612088.1">
    <property type="nucleotide sequence ID" value="NZ_JAUSTO010000008.1"/>
</dbReference>
<dbReference type="GO" id="GO:0005524">
    <property type="term" value="F:ATP binding"/>
    <property type="evidence" value="ECO:0007669"/>
    <property type="project" value="UniProtKB-KW"/>
</dbReference>
<sequence>MDKDLAISVQEVSKIYRLYDRPIDRLKESLSLSHKSYHRDFFALDKISFEVRKGQTVGIIGTNGSGKSTILKIITGVLNPTTGKVEVAGNISALLELGAGFNSDYTGIENIYMNGTMMGFSRQQMDEKMQDILDFADIGDFVNQPVKTYSSGMFVRLAFALAINVEPEILIVDEALSVGDVFFQAKCYRRMEEMMKNGTTILMVSHDMGSIIKYCDKVILLNRGSFVAEGEAGKMVDLYKKILANQMDELAEALSEGEEPRGAGEGQDADHASLPGEPAGNEGIGAAECGGSSALPQEAKAIDGRRMRDRMTLNPEVQEYGDGRAEFLDFGTLDQNGSVTNLLLKGEMFSIRERIRFHAALEAPIFTYTIRDKKGTDLSGTNTLFEGSEVHSVKEGDCYEVEFRQKMSLQGGEYLLSMSCTGFENGEHVVYHRLYNVASLTVISNKNTVGVYDMDSQVALKYTPAESSEA</sequence>
<dbReference type="SUPFAM" id="SSF52540">
    <property type="entry name" value="P-loop containing nucleoside triphosphate hydrolases"/>
    <property type="match status" value="1"/>
</dbReference>
<comment type="caution">
    <text evidence="7">The sequence shown here is derived from an EMBL/GenBank/DDBJ whole genome shotgun (WGS) entry which is preliminary data.</text>
</comment>
<dbReference type="Gene3D" id="2.70.50.60">
    <property type="entry name" value="abc- transporter (atp binding component) like domain"/>
    <property type="match status" value="1"/>
</dbReference>
<dbReference type="PROSITE" id="PS50893">
    <property type="entry name" value="ABC_TRANSPORTER_2"/>
    <property type="match status" value="1"/>
</dbReference>
<reference evidence="7" key="1">
    <citation type="submission" date="2023-07" db="EMBL/GenBank/DDBJ databases">
        <title>Genomic Encyclopedia of Type Strains, Phase IV (KMG-IV): sequencing the most valuable type-strain genomes for metagenomic binning, comparative biology and taxonomic classification.</title>
        <authorList>
            <person name="Goeker M."/>
        </authorList>
    </citation>
    <scope>NUCLEOTIDE SEQUENCE</scope>
    <source>
        <strain evidence="7">DSM 19659</strain>
    </source>
</reference>